<dbReference type="Proteomes" id="UP000007500">
    <property type="component" value="Segment"/>
</dbReference>
<dbReference type="GO" id="GO:0030198">
    <property type="term" value="P:extracellular matrix organization"/>
    <property type="evidence" value="ECO:0007669"/>
    <property type="project" value="TreeGrafter"/>
</dbReference>
<dbReference type="EMBL" id="HQ641345">
    <property type="protein sequence ID" value="ADX87707.1"/>
    <property type="molecule type" value="Genomic_DNA"/>
</dbReference>
<dbReference type="KEGG" id="vg:10228735"/>
<dbReference type="RefSeq" id="YP_004251196.1">
    <property type="nucleotide sequence ID" value="NC_015158.1"/>
</dbReference>
<dbReference type="GeneID" id="10228735"/>
<organism evidence="2 3">
    <name type="scientific">Vibrio phage ICP2</name>
    <dbReference type="NCBI Taxonomy" id="979533"/>
    <lineage>
        <taxon>Viruses</taxon>
        <taxon>Duplodnaviria</taxon>
        <taxon>Heunggongvirae</taxon>
        <taxon>Uroviricota</taxon>
        <taxon>Caudoviricetes</taxon>
        <taxon>Zobellviridae</taxon>
        <taxon>Icepovirus</taxon>
        <taxon>Icepovirus bengalense</taxon>
    </lineage>
</organism>
<evidence type="ECO:0000313" key="3">
    <source>
        <dbReference type="Proteomes" id="UP000007500"/>
    </source>
</evidence>
<evidence type="ECO:0000313" key="2">
    <source>
        <dbReference type="EMBL" id="ADX87707.1"/>
    </source>
</evidence>
<proteinExistence type="predicted"/>
<dbReference type="GO" id="GO:0005615">
    <property type="term" value="C:extracellular space"/>
    <property type="evidence" value="ECO:0007669"/>
    <property type="project" value="TreeGrafter"/>
</dbReference>
<feature type="compositionally biased region" description="Low complexity" evidence="1">
    <location>
        <begin position="425"/>
        <end position="444"/>
    </location>
</feature>
<feature type="region of interest" description="Disordered" evidence="1">
    <location>
        <begin position="419"/>
        <end position="544"/>
    </location>
</feature>
<feature type="compositionally biased region" description="Low complexity" evidence="1">
    <location>
        <begin position="456"/>
        <end position="471"/>
    </location>
</feature>
<dbReference type="PANTHER" id="PTHR24023:SF1095">
    <property type="entry name" value="EGF-LIKE DOMAIN-CONTAINING PROTEIN"/>
    <property type="match status" value="1"/>
</dbReference>
<evidence type="ECO:0000256" key="1">
    <source>
        <dbReference type="SAM" id="MobiDB-lite"/>
    </source>
</evidence>
<dbReference type="InterPro" id="IPR050149">
    <property type="entry name" value="Collagen_superfamily"/>
</dbReference>
<gene>
    <name evidence="2" type="primary">25</name>
</gene>
<keyword evidence="3" id="KW-1185">Reference proteome</keyword>
<feature type="compositionally biased region" description="Low complexity" evidence="1">
    <location>
        <begin position="486"/>
        <end position="513"/>
    </location>
</feature>
<protein>
    <submittedName>
        <fullName evidence="2">Uncharacterized protein 25</fullName>
    </submittedName>
</protein>
<feature type="region of interest" description="Disordered" evidence="1">
    <location>
        <begin position="158"/>
        <end position="209"/>
    </location>
</feature>
<dbReference type="InterPro" id="IPR008160">
    <property type="entry name" value="Collagen"/>
</dbReference>
<feature type="compositionally biased region" description="Low complexity" evidence="1">
    <location>
        <begin position="168"/>
        <end position="199"/>
    </location>
</feature>
<dbReference type="Pfam" id="PF01391">
    <property type="entry name" value="Collagen"/>
    <property type="match status" value="2"/>
</dbReference>
<dbReference type="OrthoDB" id="29454at10239"/>
<sequence>MTITLSEVRGGFNTSTINSNFEKIGEALNSNVLSVKNGSNQMEQELDMNSNRLINLPAPINPTEPLRLEDLKTLEGDVSGIVPTVIRHTGDGVTFDFDSGTKVVAGPFSTKVYLNGIRLFPEVDYTTVGTKVRFINYVPTSTDKVDIYSYAPLEVVGPAGPAGPEGPQGPTGEQGPQGIQGQQGIQGPQGPQGVVGPTPIHQFGDGITQPTTSIRFANKIDPDTGVVIEWGPWVNIQGPQGVVGPAGPQGLSPEHEWDGPNLRFRNPDGTWGNYEDLTGPQGPTGATGPVGPKGDKGDSLFINAQGLFSGLSAYDDEVPPFIYFATDYSFDSTFQEQDFVGDGSTKSFTLLFTPNLKSNLYVWQGNSYQSLDTFEVAGNVLTFDEAPKTGVRITVRLQSPFVTKGAIFSKLSAASGDWSPAIPFGQGPQGPQGEQGPIGPTGPQGARGPQGEKGVQGDQGPQGIQGPQGERGPQGEKGPQGDRGLTGPQGPQGPQGIIGPQGPVGPTGAQGPIGPQGPEGPRGPMGPQGPTGDKGPQGDQGQRGSREWYIETTGTSWSQALINAINPNPVVYDVGIQYNKSQGYSESRVYRGSGVWEQVELVQGFTIKVMNGVSATKLNIGSATALSSTTFGGTDTPLNQARSFSVRLGVISTPFATSAMVSLEDLQVLLASFSPSFLADVQMTWSIRVNGSVVYESSRRAYVSANNTTYYGFSGGTWAFTIPSPREGNTIEVILNGYVTSPGTNFKLSRVTTTGSQFSVVSLKA</sequence>
<name>F1D0V6_9CAUD</name>
<dbReference type="GO" id="GO:0030020">
    <property type="term" value="F:extracellular matrix structural constituent conferring tensile strength"/>
    <property type="evidence" value="ECO:0007669"/>
    <property type="project" value="TreeGrafter"/>
</dbReference>
<reference evidence="2 3" key="1">
    <citation type="journal article" date="2011" name="MBio">
        <title>Evidence of a dominant lineage of Vibrio cholerae-specific lytic bacteriophages shed by cholera patients over a 10-year period in Dhaka, Bangladesh.</title>
        <authorList>
            <person name="Seed K.D."/>
            <person name="Bodi K.L."/>
            <person name="Kropinski A.M."/>
            <person name="Ackermann H.W."/>
            <person name="Calderwood S.B."/>
            <person name="Qadri F."/>
            <person name="Camilli A."/>
        </authorList>
    </citation>
    <scope>NUCLEOTIDE SEQUENCE [LARGE SCALE GENOMIC DNA]</scope>
</reference>
<dbReference type="GO" id="GO:0031012">
    <property type="term" value="C:extracellular matrix"/>
    <property type="evidence" value="ECO:0007669"/>
    <property type="project" value="TreeGrafter"/>
</dbReference>
<accession>F1D0V6</accession>
<dbReference type="PANTHER" id="PTHR24023">
    <property type="entry name" value="COLLAGEN ALPHA"/>
    <property type="match status" value="1"/>
</dbReference>